<dbReference type="EMBL" id="JAKIXB020000026">
    <property type="protein sequence ID" value="KAL1597405.1"/>
    <property type="molecule type" value="Genomic_DNA"/>
</dbReference>
<comment type="caution">
    <text evidence="2">The sequence shown here is derived from an EMBL/GenBank/DDBJ whole genome shotgun (WGS) entry which is preliminary data.</text>
</comment>
<evidence type="ECO:0000256" key="1">
    <source>
        <dbReference type="SAM" id="MobiDB-lite"/>
    </source>
</evidence>
<protein>
    <submittedName>
        <fullName evidence="2">Uncharacterized protein</fullName>
    </submittedName>
</protein>
<feature type="region of interest" description="Disordered" evidence="1">
    <location>
        <begin position="1"/>
        <end position="23"/>
    </location>
</feature>
<sequence length="71" mass="7917">MKAEGVAEHLNGSHAHEARVIPPRREAVEYSKTVAQRATVTTLTELLDPMEIWLDVMAFGNLMDRYCTTGS</sequence>
<keyword evidence="3" id="KW-1185">Reference proteome</keyword>
<evidence type="ECO:0000313" key="3">
    <source>
        <dbReference type="Proteomes" id="UP001521222"/>
    </source>
</evidence>
<reference evidence="2 3" key="1">
    <citation type="submission" date="2024-02" db="EMBL/GenBank/DDBJ databases">
        <title>De novo assembly and annotation of 12 fungi associated with fruit tree decline syndrome in Ontario, Canada.</title>
        <authorList>
            <person name="Sulman M."/>
            <person name="Ellouze W."/>
            <person name="Ilyukhin E."/>
        </authorList>
    </citation>
    <scope>NUCLEOTIDE SEQUENCE [LARGE SCALE GENOMIC DNA]</scope>
    <source>
        <strain evidence="2 3">M97-236</strain>
    </source>
</reference>
<dbReference type="Proteomes" id="UP001521222">
    <property type="component" value="Unassembled WGS sequence"/>
</dbReference>
<accession>A0ABR3QZ16</accession>
<feature type="non-terminal residue" evidence="2">
    <location>
        <position position="71"/>
    </location>
</feature>
<name>A0ABR3QZ16_9PLEO</name>
<proteinExistence type="predicted"/>
<organism evidence="2 3">
    <name type="scientific">Nothophoma quercina</name>
    <dbReference type="NCBI Taxonomy" id="749835"/>
    <lineage>
        <taxon>Eukaryota</taxon>
        <taxon>Fungi</taxon>
        <taxon>Dikarya</taxon>
        <taxon>Ascomycota</taxon>
        <taxon>Pezizomycotina</taxon>
        <taxon>Dothideomycetes</taxon>
        <taxon>Pleosporomycetidae</taxon>
        <taxon>Pleosporales</taxon>
        <taxon>Pleosporineae</taxon>
        <taxon>Didymellaceae</taxon>
        <taxon>Nothophoma</taxon>
    </lineage>
</organism>
<feature type="compositionally biased region" description="Basic and acidic residues" evidence="1">
    <location>
        <begin position="14"/>
        <end position="23"/>
    </location>
</feature>
<gene>
    <name evidence="2" type="ORF">SLS59_007435</name>
</gene>
<evidence type="ECO:0000313" key="2">
    <source>
        <dbReference type="EMBL" id="KAL1597405.1"/>
    </source>
</evidence>